<dbReference type="NCBIfam" id="TIGR00778">
    <property type="entry name" value="ahpD_dom"/>
    <property type="match status" value="1"/>
</dbReference>
<dbReference type="RefSeq" id="WP_042387599.1">
    <property type="nucleotide sequence ID" value="NZ_BBMZ01000002.1"/>
</dbReference>
<dbReference type="SUPFAM" id="SSF69118">
    <property type="entry name" value="AhpD-like"/>
    <property type="match status" value="1"/>
</dbReference>
<dbReference type="Gene3D" id="1.20.1290.10">
    <property type="entry name" value="AhpD-like"/>
    <property type="match status" value="1"/>
</dbReference>
<dbReference type="PANTHER" id="PTHR34846:SF10">
    <property type="entry name" value="CYTOPLASMIC PROTEIN"/>
    <property type="match status" value="1"/>
</dbReference>
<gene>
    <name evidence="2" type="ORF">EV102420_02_00320</name>
</gene>
<dbReference type="GO" id="GO:0051920">
    <property type="term" value="F:peroxiredoxin activity"/>
    <property type="evidence" value="ECO:0007669"/>
    <property type="project" value="InterPro"/>
</dbReference>
<keyword evidence="3" id="KW-1185">Reference proteome</keyword>
<dbReference type="InterPro" id="IPR003779">
    <property type="entry name" value="CMD-like"/>
</dbReference>
<dbReference type="Proteomes" id="UP000029462">
    <property type="component" value="Unassembled WGS sequence"/>
</dbReference>
<dbReference type="EMBL" id="BBMZ01000002">
    <property type="protein sequence ID" value="GAL56428.1"/>
    <property type="molecule type" value="Genomic_DNA"/>
</dbReference>
<proteinExistence type="predicted"/>
<name>A0A090UX25_PSEVU</name>
<dbReference type="eggNOG" id="COG2128">
    <property type="taxonomic scope" value="Bacteria"/>
</dbReference>
<evidence type="ECO:0000259" key="1">
    <source>
        <dbReference type="Pfam" id="PF02627"/>
    </source>
</evidence>
<dbReference type="OrthoDB" id="9801997at2"/>
<organism evidence="2 3">
    <name type="scientific">Pseudescherichia vulneris NBRC 102420</name>
    <dbReference type="NCBI Taxonomy" id="1115515"/>
    <lineage>
        <taxon>Bacteria</taxon>
        <taxon>Pseudomonadati</taxon>
        <taxon>Pseudomonadota</taxon>
        <taxon>Gammaproteobacteria</taxon>
        <taxon>Enterobacterales</taxon>
        <taxon>Enterobacteriaceae</taxon>
        <taxon>Pseudescherichia</taxon>
    </lineage>
</organism>
<dbReference type="STRING" id="1115515.EV102420_02_00320"/>
<accession>A0A090UX25</accession>
<dbReference type="AlphaFoldDB" id="A0A090UX25"/>
<dbReference type="InterPro" id="IPR029032">
    <property type="entry name" value="AhpD-like"/>
</dbReference>
<comment type="caution">
    <text evidence="2">The sequence shown here is derived from an EMBL/GenBank/DDBJ whole genome shotgun (WGS) entry which is preliminary data.</text>
</comment>
<evidence type="ECO:0000313" key="3">
    <source>
        <dbReference type="Proteomes" id="UP000029462"/>
    </source>
</evidence>
<evidence type="ECO:0000313" key="2">
    <source>
        <dbReference type="EMBL" id="GAL56428.1"/>
    </source>
</evidence>
<dbReference type="Pfam" id="PF02627">
    <property type="entry name" value="CMD"/>
    <property type="match status" value="1"/>
</dbReference>
<sequence length="144" mass="16106">MTQLLRQPFYELSPAIYNGLIQASQALERCSLDNTFIELIYLRISQINGCAFCLDKHSRALRKAGVEQAKLDALAGWRISHHFSDKEQAALAWAESVTHIADSHAEESVYQPLLAHFSAEQVSDLTCAISLMNAFNRLAVAMRL</sequence>
<protein>
    <recommendedName>
        <fullName evidence="1">Carboxymuconolactone decarboxylase-like domain-containing protein</fullName>
    </recommendedName>
</protein>
<feature type="domain" description="Carboxymuconolactone decarboxylase-like" evidence="1">
    <location>
        <begin position="23"/>
        <end position="95"/>
    </location>
</feature>
<dbReference type="PANTHER" id="PTHR34846">
    <property type="entry name" value="4-CARBOXYMUCONOLACTONE DECARBOXYLASE FAMILY PROTEIN (AFU_ORTHOLOGUE AFUA_6G11590)"/>
    <property type="match status" value="1"/>
</dbReference>
<dbReference type="InterPro" id="IPR004675">
    <property type="entry name" value="AhpD_core"/>
</dbReference>
<reference evidence="2 3" key="1">
    <citation type="submission" date="2014-09" db="EMBL/GenBank/DDBJ databases">
        <title>Whole genome shotgun sequence of Escherichia vulneris NBRC 102420.</title>
        <authorList>
            <person name="Yoshida Y."/>
            <person name="Hosoyama A."/>
            <person name="Tsuchikane K."/>
            <person name="Ohji S."/>
            <person name="Ichikawa N."/>
            <person name="Kimura A."/>
            <person name="Yamazoe A."/>
            <person name="Ezaki T."/>
            <person name="Fujita N."/>
        </authorList>
    </citation>
    <scope>NUCLEOTIDE SEQUENCE [LARGE SCALE GENOMIC DNA]</scope>
    <source>
        <strain evidence="2 3">NBRC 102420</strain>
    </source>
</reference>